<organism evidence="2">
    <name type="scientific">Eutreptiella gymnastica</name>
    <dbReference type="NCBI Taxonomy" id="73025"/>
    <lineage>
        <taxon>Eukaryota</taxon>
        <taxon>Discoba</taxon>
        <taxon>Euglenozoa</taxon>
        <taxon>Euglenida</taxon>
        <taxon>Spirocuta</taxon>
        <taxon>Euglenophyceae</taxon>
        <taxon>Eutreptiales</taxon>
        <taxon>Eutreptiaceae</taxon>
        <taxon>Eutreptiella</taxon>
    </lineage>
</organism>
<dbReference type="AlphaFoldDB" id="A0A7S1J1R0"/>
<dbReference type="EMBL" id="HBGA01109593">
    <property type="protein sequence ID" value="CAD9029718.1"/>
    <property type="molecule type" value="Transcribed_RNA"/>
</dbReference>
<feature type="region of interest" description="Disordered" evidence="1">
    <location>
        <begin position="321"/>
        <end position="395"/>
    </location>
</feature>
<feature type="region of interest" description="Disordered" evidence="1">
    <location>
        <begin position="248"/>
        <end position="296"/>
    </location>
</feature>
<protein>
    <submittedName>
        <fullName evidence="2">Uncharacterized protein</fullName>
    </submittedName>
</protein>
<evidence type="ECO:0000256" key="1">
    <source>
        <dbReference type="SAM" id="MobiDB-lite"/>
    </source>
</evidence>
<name>A0A7S1J1R0_9EUGL</name>
<sequence length="395" mass="44708">MCPATALHLATLVFFMDDTKESLAIAITGPRAASVINCLIKEYLLPPFTDVVLQLHPHARPHTKWYCLVDGASVLDEEWAFDDCTGWKPLKRAMYLKGLWATLEDKRTAKLHLQRLEVYYPVHLPFHAPGLWHLTTATSGAYVQFSTAEVDWAGPEWLSISGPTGIPNSDLSYVVQPAEALLSYLSDVETEASIQFNRFIKMMARVMRADREDQTRMLRAHDLDAVGELMSATNADTKTQTEIQTLPAESCRPSGGQPPAPGWHPHDNDWKPATPEWKPRRDEWKPPAPSWAPCADNWKPQTPAWAPRADGWKPAIIEWKPSTDSWKPPPSDWKPPANNWRPNKGGWTPPADVWKPQEGQWQPRPSGWMPPKPSWSPAPQDWQPPTVDWQPRCVH</sequence>
<accession>A0A7S1J1R0</accession>
<proteinExistence type="predicted"/>
<evidence type="ECO:0000313" key="2">
    <source>
        <dbReference type="EMBL" id="CAD9029718.1"/>
    </source>
</evidence>
<gene>
    <name evidence="2" type="ORF">EGYM00392_LOCUS40855</name>
</gene>
<reference evidence="2" key="1">
    <citation type="submission" date="2021-01" db="EMBL/GenBank/DDBJ databases">
        <authorList>
            <person name="Corre E."/>
            <person name="Pelletier E."/>
            <person name="Niang G."/>
            <person name="Scheremetjew M."/>
            <person name="Finn R."/>
            <person name="Kale V."/>
            <person name="Holt S."/>
            <person name="Cochrane G."/>
            <person name="Meng A."/>
            <person name="Brown T."/>
            <person name="Cohen L."/>
        </authorList>
    </citation>
    <scope>NUCLEOTIDE SEQUENCE</scope>
    <source>
        <strain evidence="2">NIES-381</strain>
    </source>
</reference>